<dbReference type="GO" id="GO:0016020">
    <property type="term" value="C:membrane"/>
    <property type="evidence" value="ECO:0007669"/>
    <property type="project" value="InterPro"/>
</dbReference>
<dbReference type="Pfam" id="PF01532">
    <property type="entry name" value="Glyco_hydro_47"/>
    <property type="match status" value="1"/>
</dbReference>
<evidence type="ECO:0000256" key="8">
    <source>
        <dbReference type="ARBA" id="ARBA00023295"/>
    </source>
</evidence>
<dbReference type="Proteomes" id="UP000799438">
    <property type="component" value="Unassembled WGS sequence"/>
</dbReference>
<dbReference type="SUPFAM" id="SSF48225">
    <property type="entry name" value="Seven-hairpin glycosidases"/>
    <property type="match status" value="1"/>
</dbReference>
<evidence type="ECO:0000256" key="2">
    <source>
        <dbReference type="ARBA" id="ARBA00004922"/>
    </source>
</evidence>
<dbReference type="InterPro" id="IPR001382">
    <property type="entry name" value="Glyco_hydro_47"/>
</dbReference>
<evidence type="ECO:0000256" key="9">
    <source>
        <dbReference type="ARBA" id="ARBA00047669"/>
    </source>
</evidence>
<name>A0A6A6B3U8_9PEZI</name>
<comment type="catalytic activity">
    <reaction evidence="10">
        <text>N(4)-(alpha-D-Man-(1-&gt;2)-alpha-D-Man-(1-&gt;2)-alpha-D-Man-(1-&gt;3)-[alpha-D-Man-(1-&gt;2)-alpha-D-Man-(1-&gt;3)-[alpha-D-Man-(1-&gt;2)-alpha-D-Man-(1-&gt;6)]-alpha-D-Man-(1-&gt;6)]-beta-D-Man-(1-&gt;4)-beta-D-GlcNAc-(1-&gt;4)-beta-D-GlcNAc)-L-asparaginyl-[protein] (N-glucan mannose isomer 9A1,2,3B1,2,3) + 4 H2O = N(4)-(alpha-D-Man-(1-&gt;3)-[alpha-D-Man-(1-&gt;3)-[alpha-D-Man-(1-&gt;6)]-alpha-D-Man-(1-&gt;6)]-beta-D-Man-(1-&gt;4)-beta-D-GlcNAc-(1-&gt;4)-beta-D-GlcNAc)-L-asparaginyl-[protein] (N-glucan mannose isomer 5A1,2) + 4 beta-D-mannose</text>
        <dbReference type="Rhea" id="RHEA:56008"/>
        <dbReference type="Rhea" id="RHEA-COMP:14356"/>
        <dbReference type="Rhea" id="RHEA-COMP:14367"/>
        <dbReference type="ChEBI" id="CHEBI:15377"/>
        <dbReference type="ChEBI" id="CHEBI:28563"/>
        <dbReference type="ChEBI" id="CHEBI:59087"/>
        <dbReference type="ChEBI" id="CHEBI:139493"/>
        <dbReference type="EC" id="3.2.1.113"/>
    </reaction>
</comment>
<dbReference type="AlphaFoldDB" id="A0A6A6B3U8"/>
<feature type="disulfide bond" evidence="13">
    <location>
        <begin position="390"/>
        <end position="419"/>
    </location>
</feature>
<dbReference type="UniPathway" id="UPA00378"/>
<evidence type="ECO:0000256" key="1">
    <source>
        <dbReference type="ARBA" id="ARBA00001913"/>
    </source>
</evidence>
<evidence type="ECO:0000313" key="15">
    <source>
        <dbReference type="EMBL" id="KAF2138043.1"/>
    </source>
</evidence>
<feature type="active site" description="Proton donor" evidence="11">
    <location>
        <position position="159"/>
    </location>
</feature>
<dbReference type="InterPro" id="IPR050749">
    <property type="entry name" value="Glycosyl_Hydrolase_47"/>
</dbReference>
<dbReference type="GeneID" id="54298610"/>
<dbReference type="PANTHER" id="PTHR11742:SF101">
    <property type="entry name" value="MANNOSYL-OLIGOSACCHARIDE ALPHA-1,2-MANNOSIDASE 1B"/>
    <property type="match status" value="1"/>
</dbReference>
<comment type="cofactor">
    <cofactor evidence="1 12">
        <name>Ca(2+)</name>
        <dbReference type="ChEBI" id="CHEBI:29108"/>
    </cofactor>
</comment>
<dbReference type="GO" id="GO:0036503">
    <property type="term" value="P:ERAD pathway"/>
    <property type="evidence" value="ECO:0007669"/>
    <property type="project" value="UniProtKB-ARBA"/>
</dbReference>
<dbReference type="EMBL" id="ML995498">
    <property type="protein sequence ID" value="KAF2138043.1"/>
    <property type="molecule type" value="Genomic_DNA"/>
</dbReference>
<keyword evidence="5 14" id="KW-0378">Hydrolase</keyword>
<keyword evidence="12" id="KW-0479">Metal-binding</keyword>
<evidence type="ECO:0000256" key="7">
    <source>
        <dbReference type="ARBA" id="ARBA00023180"/>
    </source>
</evidence>
<feature type="active site" evidence="11">
    <location>
        <position position="476"/>
    </location>
</feature>
<feature type="binding site" evidence="12">
    <location>
        <position position="567"/>
    </location>
    <ligand>
        <name>Ca(2+)</name>
        <dbReference type="ChEBI" id="CHEBI:29108"/>
    </ligand>
</feature>
<dbReference type="GO" id="GO:0005783">
    <property type="term" value="C:endoplasmic reticulum"/>
    <property type="evidence" value="ECO:0007669"/>
    <property type="project" value="TreeGrafter"/>
</dbReference>
<evidence type="ECO:0000256" key="5">
    <source>
        <dbReference type="ARBA" id="ARBA00022801"/>
    </source>
</evidence>
<evidence type="ECO:0000256" key="6">
    <source>
        <dbReference type="ARBA" id="ARBA00023157"/>
    </source>
</evidence>
<keyword evidence="7" id="KW-0325">Glycoprotein</keyword>
<keyword evidence="16" id="KW-1185">Reference proteome</keyword>
<dbReference type="Gene3D" id="1.50.10.10">
    <property type="match status" value="1"/>
</dbReference>
<dbReference type="GO" id="GO:0005975">
    <property type="term" value="P:carbohydrate metabolic process"/>
    <property type="evidence" value="ECO:0007669"/>
    <property type="project" value="InterPro"/>
</dbReference>
<keyword evidence="4" id="KW-0732">Signal</keyword>
<evidence type="ECO:0000256" key="14">
    <source>
        <dbReference type="RuleBase" id="RU361193"/>
    </source>
</evidence>
<evidence type="ECO:0000256" key="11">
    <source>
        <dbReference type="PIRSR" id="PIRSR601382-1"/>
    </source>
</evidence>
<keyword evidence="8 14" id="KW-0326">Glycosidase</keyword>
<dbReference type="EC" id="3.2.1.-" evidence="14"/>
<comment type="catalytic activity">
    <reaction evidence="9">
        <text>N(4)-(alpha-D-Man-(1-&gt;2)-alpha-D-Man-(1-&gt;2)-alpha-D-Man-(1-&gt;3)-[alpha-D-Man-(1-&gt;3)-[alpha-D-Man-(1-&gt;2)-alpha-D-Man-(1-&gt;6)]-alpha-D-Man-(1-&gt;6)]-beta-D-Man-(1-&gt;4)-beta-D-GlcNAc-(1-&gt;4)-beta-D-GlcNAc)-L-asparaginyl-[protein] (N-glucan mannose isomer 8A1,2,3B1,3) + 3 H2O = N(4)-(alpha-D-Man-(1-&gt;3)-[alpha-D-Man-(1-&gt;3)-[alpha-D-Man-(1-&gt;6)]-alpha-D-Man-(1-&gt;6)]-beta-D-Man-(1-&gt;4)-beta-D-GlcNAc-(1-&gt;4)-beta-D-GlcNAc)-L-asparaginyl-[protein] (N-glucan mannose isomer 5A1,2) + 3 beta-D-mannose</text>
        <dbReference type="Rhea" id="RHEA:56028"/>
        <dbReference type="Rhea" id="RHEA-COMP:14358"/>
        <dbReference type="Rhea" id="RHEA-COMP:14367"/>
        <dbReference type="ChEBI" id="CHEBI:15377"/>
        <dbReference type="ChEBI" id="CHEBI:28563"/>
        <dbReference type="ChEBI" id="CHEBI:59087"/>
        <dbReference type="ChEBI" id="CHEBI:60628"/>
        <dbReference type="EC" id="3.2.1.113"/>
    </reaction>
</comment>
<accession>A0A6A6B3U8</accession>
<feature type="active site" description="Proton donor" evidence="11">
    <location>
        <position position="433"/>
    </location>
</feature>
<evidence type="ECO:0000256" key="13">
    <source>
        <dbReference type="PIRSR" id="PIRSR601382-3"/>
    </source>
</evidence>
<keyword evidence="12" id="KW-0106">Calcium</keyword>
<dbReference type="GO" id="GO:0004571">
    <property type="term" value="F:mannosyl-oligosaccharide 1,2-alpha-mannosidase activity"/>
    <property type="evidence" value="ECO:0007669"/>
    <property type="project" value="UniProtKB-EC"/>
</dbReference>
<comment type="pathway">
    <text evidence="2">Protein modification; protein glycosylation.</text>
</comment>
<dbReference type="PANTHER" id="PTHR11742">
    <property type="entry name" value="MANNOSYL-OLIGOSACCHARIDE ALPHA-1,2-MANNOSIDASE-RELATED"/>
    <property type="match status" value="1"/>
</dbReference>
<organism evidence="15 16">
    <name type="scientific">Aplosporella prunicola CBS 121167</name>
    <dbReference type="NCBI Taxonomy" id="1176127"/>
    <lineage>
        <taxon>Eukaryota</taxon>
        <taxon>Fungi</taxon>
        <taxon>Dikarya</taxon>
        <taxon>Ascomycota</taxon>
        <taxon>Pezizomycotina</taxon>
        <taxon>Dothideomycetes</taxon>
        <taxon>Dothideomycetes incertae sedis</taxon>
        <taxon>Botryosphaeriales</taxon>
        <taxon>Aplosporellaceae</taxon>
        <taxon>Aplosporella</taxon>
    </lineage>
</organism>
<dbReference type="PRINTS" id="PR00747">
    <property type="entry name" value="GLYHDRLASE47"/>
</dbReference>
<comment type="similarity">
    <text evidence="3 14">Belongs to the glycosyl hydrolase 47 family.</text>
</comment>
<proteinExistence type="inferred from homology"/>
<dbReference type="GO" id="GO:0005509">
    <property type="term" value="F:calcium ion binding"/>
    <property type="evidence" value="ECO:0007669"/>
    <property type="project" value="InterPro"/>
</dbReference>
<evidence type="ECO:0000313" key="16">
    <source>
        <dbReference type="Proteomes" id="UP000799438"/>
    </source>
</evidence>
<evidence type="ECO:0000256" key="10">
    <source>
        <dbReference type="ARBA" id="ARBA00048605"/>
    </source>
</evidence>
<protein>
    <recommendedName>
        <fullName evidence="14">alpha-1,2-Mannosidase</fullName>
        <ecNumber evidence="14">3.2.1.-</ecNumber>
    </recommendedName>
</protein>
<dbReference type="OrthoDB" id="8118055at2759"/>
<feature type="active site" evidence="11">
    <location>
        <position position="319"/>
    </location>
</feature>
<evidence type="ECO:0000256" key="3">
    <source>
        <dbReference type="ARBA" id="ARBA00007658"/>
    </source>
</evidence>
<dbReference type="RefSeq" id="XP_033393756.1">
    <property type="nucleotide sequence ID" value="XM_033541114.1"/>
</dbReference>
<evidence type="ECO:0000256" key="12">
    <source>
        <dbReference type="PIRSR" id="PIRSR601382-2"/>
    </source>
</evidence>
<dbReference type="InterPro" id="IPR036026">
    <property type="entry name" value="Seven-hairpin_glycosidases"/>
</dbReference>
<dbReference type="InterPro" id="IPR012341">
    <property type="entry name" value="6hp_glycosidase-like_sf"/>
</dbReference>
<reference evidence="15" key="1">
    <citation type="journal article" date="2020" name="Stud. Mycol.">
        <title>101 Dothideomycetes genomes: a test case for predicting lifestyles and emergence of pathogens.</title>
        <authorList>
            <person name="Haridas S."/>
            <person name="Albert R."/>
            <person name="Binder M."/>
            <person name="Bloem J."/>
            <person name="Labutti K."/>
            <person name="Salamov A."/>
            <person name="Andreopoulos B."/>
            <person name="Baker S."/>
            <person name="Barry K."/>
            <person name="Bills G."/>
            <person name="Bluhm B."/>
            <person name="Cannon C."/>
            <person name="Castanera R."/>
            <person name="Culley D."/>
            <person name="Daum C."/>
            <person name="Ezra D."/>
            <person name="Gonzalez J."/>
            <person name="Henrissat B."/>
            <person name="Kuo A."/>
            <person name="Liang C."/>
            <person name="Lipzen A."/>
            <person name="Lutzoni F."/>
            <person name="Magnuson J."/>
            <person name="Mondo S."/>
            <person name="Nolan M."/>
            <person name="Ohm R."/>
            <person name="Pangilinan J."/>
            <person name="Park H.-J."/>
            <person name="Ramirez L."/>
            <person name="Alfaro M."/>
            <person name="Sun H."/>
            <person name="Tritt A."/>
            <person name="Yoshinaga Y."/>
            <person name="Zwiers L.-H."/>
            <person name="Turgeon B."/>
            <person name="Goodwin S."/>
            <person name="Spatafora J."/>
            <person name="Crous P."/>
            <person name="Grigoriev I."/>
        </authorList>
    </citation>
    <scope>NUCLEOTIDE SEQUENCE</scope>
    <source>
        <strain evidence="15">CBS 121167</strain>
    </source>
</reference>
<sequence>MDEWKPKPRSRRMAAFRRNPTPTFKLLAAVLIITFYLLYVSIYGVASPVDETSHDLIGPVIQHRPWTGPSGRADEAKTKKVAEAMKYTFAKYKQRAWGYDDILPVSGGKHNSRNGWGAFIVDSASTLALMGLWDEFMLSLDHIIDIDFSTAEGLVDPFETTIRYVGGIVSLIDLIDAGVVPPKLVTGEQRLALLSQATILANKLAPAYDSPTGMPYPRVNFKKDIGQGDPPELYEKYPDKVRYENPSIGPARAGSNLLEYRTLTRLNGIEDYFANASLSWAPLVWDKYIQKPPGLISAPIDITTGAPVGRQRHWDAGHDSYYEYLIKAAILAPKDRYSKAYEERWLQAVDALRHSLATRSSYADNYNPQHLFIGKLDGEWYLNEQSHLACFAPGNLMLGASYLAKPALIKTAQALLEACHHTYASTSTGIGPELWSWEPMSNLPPGTFSPQSPRQRLELAHHGFWVVDPSFRLRPEYVESLFYAWRITGQKRYRDWAWDAFLAMEKHCKTDFGYAALQDVMAGGEGKRRVKHLDESESFWAAETLKYIFLTLTDVNVGSLDEWVFSTEGHPFRMIR</sequence>
<keyword evidence="6 13" id="KW-1015">Disulfide bond</keyword>
<gene>
    <name evidence="15" type="ORF">K452DRAFT_291083</name>
</gene>
<evidence type="ECO:0000256" key="4">
    <source>
        <dbReference type="ARBA" id="ARBA00022729"/>
    </source>
</evidence>